<dbReference type="Gene3D" id="3.40.30.10">
    <property type="entry name" value="Glutaredoxin"/>
    <property type="match status" value="1"/>
</dbReference>
<reference evidence="4" key="1">
    <citation type="journal article" date="2020" name="Stud. Mycol.">
        <title>101 Dothideomycetes genomes: A test case for predicting lifestyles and emergence of pathogens.</title>
        <authorList>
            <person name="Haridas S."/>
            <person name="Albert R."/>
            <person name="Binder M."/>
            <person name="Bloem J."/>
            <person name="LaButti K."/>
            <person name="Salamov A."/>
            <person name="Andreopoulos B."/>
            <person name="Baker S."/>
            <person name="Barry K."/>
            <person name="Bills G."/>
            <person name="Bluhm B."/>
            <person name="Cannon C."/>
            <person name="Castanera R."/>
            <person name="Culley D."/>
            <person name="Daum C."/>
            <person name="Ezra D."/>
            <person name="Gonzalez J."/>
            <person name="Henrissat B."/>
            <person name="Kuo A."/>
            <person name="Liang C."/>
            <person name="Lipzen A."/>
            <person name="Lutzoni F."/>
            <person name="Magnuson J."/>
            <person name="Mondo S."/>
            <person name="Nolan M."/>
            <person name="Ohm R."/>
            <person name="Pangilinan J."/>
            <person name="Park H.-J."/>
            <person name="Ramirez L."/>
            <person name="Alfaro M."/>
            <person name="Sun H."/>
            <person name="Tritt A."/>
            <person name="Yoshinaga Y."/>
            <person name="Zwiers L.-H."/>
            <person name="Turgeon B."/>
            <person name="Goodwin S."/>
            <person name="Spatafora J."/>
            <person name="Crous P."/>
            <person name="Grigoriev I."/>
        </authorList>
    </citation>
    <scope>NUCLEOTIDE SEQUENCE [LARGE SCALE GENOMIC DNA]</scope>
    <source>
        <strain evidence="4">CBS 304.66</strain>
    </source>
</reference>
<evidence type="ECO:0000313" key="3">
    <source>
        <dbReference type="EMBL" id="KAF2262103.1"/>
    </source>
</evidence>
<feature type="compositionally biased region" description="Acidic residues" evidence="1">
    <location>
        <begin position="201"/>
        <end position="211"/>
    </location>
</feature>
<name>A0A9P4K4R9_9PLEO</name>
<keyword evidence="4" id="KW-1185">Reference proteome</keyword>
<feature type="region of interest" description="Disordered" evidence="1">
    <location>
        <begin position="182"/>
        <end position="211"/>
    </location>
</feature>
<comment type="caution">
    <text evidence="3">The sequence shown here is derived from an EMBL/GenBank/DDBJ whole genome shotgun (WGS) entry which is preliminary data.</text>
</comment>
<dbReference type="CDD" id="cd02989">
    <property type="entry name" value="Phd_like_TxnDC9"/>
    <property type="match status" value="1"/>
</dbReference>
<protein>
    <submittedName>
        <fullName evidence="3">Thioredoxin-like protein</fullName>
    </submittedName>
</protein>
<dbReference type="AlphaFoldDB" id="A0A9P4K4R9"/>
<dbReference type="InterPro" id="IPR013766">
    <property type="entry name" value="Thioredoxin_domain"/>
</dbReference>
<dbReference type="OrthoDB" id="10257948at2759"/>
<dbReference type="InterPro" id="IPR036249">
    <property type="entry name" value="Thioredoxin-like_sf"/>
</dbReference>
<organism evidence="3 4">
    <name type="scientific">Lojkania enalia</name>
    <dbReference type="NCBI Taxonomy" id="147567"/>
    <lineage>
        <taxon>Eukaryota</taxon>
        <taxon>Fungi</taxon>
        <taxon>Dikarya</taxon>
        <taxon>Ascomycota</taxon>
        <taxon>Pezizomycotina</taxon>
        <taxon>Dothideomycetes</taxon>
        <taxon>Pleosporomycetidae</taxon>
        <taxon>Pleosporales</taxon>
        <taxon>Pleosporales incertae sedis</taxon>
        <taxon>Lojkania</taxon>
    </lineage>
</organism>
<dbReference type="Pfam" id="PF00085">
    <property type="entry name" value="Thioredoxin"/>
    <property type="match status" value="1"/>
</dbReference>
<dbReference type="SUPFAM" id="SSF52833">
    <property type="entry name" value="Thioredoxin-like"/>
    <property type="match status" value="1"/>
</dbReference>
<dbReference type="Proteomes" id="UP000800093">
    <property type="component" value="Unassembled WGS sequence"/>
</dbReference>
<dbReference type="EMBL" id="ML986645">
    <property type="protein sequence ID" value="KAF2262103.1"/>
    <property type="molecule type" value="Genomic_DNA"/>
</dbReference>
<evidence type="ECO:0000313" key="4">
    <source>
        <dbReference type="Proteomes" id="UP000800093"/>
    </source>
</evidence>
<evidence type="ECO:0000259" key="2">
    <source>
        <dbReference type="Pfam" id="PF00085"/>
    </source>
</evidence>
<dbReference type="PANTHER" id="PTHR21148">
    <property type="entry name" value="THIOREDOXIN DOMAIN-CONTAINING PROTEIN 9"/>
    <property type="match status" value="1"/>
</dbReference>
<sequence length="211" mass="23788">MAEIDPKVAALVDSATKDDDSDEDALIAALEDDSDLDAFREQRLQQLHAEFDRARQLKESGTGTYVEIKDEKILMDITTSTKACVVHFFKPDFNRCRIMDTHLESLAPAHYEARLLRINVDNCPFLVTKLKIQVLPCVIAFIDGIGVDRIVGFEGLGRTPDNFTTRDLEARLIRATVLVRSKVSEEDDQRATANKKAAKTEEDDDDDDDWD</sequence>
<evidence type="ECO:0000256" key="1">
    <source>
        <dbReference type="SAM" id="MobiDB-lite"/>
    </source>
</evidence>
<proteinExistence type="predicted"/>
<gene>
    <name evidence="3" type="ORF">CC78DRAFT_583026</name>
</gene>
<accession>A0A9P4K4R9</accession>
<feature type="domain" description="Thioredoxin" evidence="2">
    <location>
        <begin position="70"/>
        <end position="152"/>
    </location>
</feature>